<dbReference type="Pfam" id="PF08461">
    <property type="entry name" value="WHD_RNase_R"/>
    <property type="match status" value="1"/>
</dbReference>
<dbReference type="InterPro" id="IPR002078">
    <property type="entry name" value="Sigma_54_int"/>
</dbReference>
<dbReference type="PANTHER" id="PTHR32071">
    <property type="entry name" value="TRANSCRIPTIONAL REGULATORY PROTEIN"/>
    <property type="match status" value="1"/>
</dbReference>
<dbReference type="Gene3D" id="3.30.450.20">
    <property type="entry name" value="PAS domain"/>
    <property type="match status" value="1"/>
</dbReference>
<dbReference type="EMBL" id="JACHGJ010000015">
    <property type="protein sequence ID" value="MBB6482665.1"/>
    <property type="molecule type" value="Genomic_DNA"/>
</dbReference>
<dbReference type="SUPFAM" id="SSF55785">
    <property type="entry name" value="PYP-like sensor domain (PAS domain)"/>
    <property type="match status" value="1"/>
</dbReference>
<comment type="caution">
    <text evidence="8">The sequence shown here is derived from an EMBL/GenBank/DDBJ whole genome shotgun (WGS) entry which is preliminary data.</text>
</comment>
<keyword evidence="1" id="KW-0547">Nucleotide-binding</keyword>
<dbReference type="Pfam" id="PF25601">
    <property type="entry name" value="AAA_lid_14"/>
    <property type="match status" value="1"/>
</dbReference>
<dbReference type="InterPro" id="IPR036388">
    <property type="entry name" value="WH-like_DNA-bd_sf"/>
</dbReference>
<evidence type="ECO:0000259" key="7">
    <source>
        <dbReference type="PROSITE" id="PS50112"/>
    </source>
</evidence>
<dbReference type="PROSITE" id="PS50112">
    <property type="entry name" value="PAS"/>
    <property type="match status" value="1"/>
</dbReference>
<dbReference type="AlphaFoldDB" id="A0A841RF06"/>
<feature type="domain" description="Sigma-54 factor interaction" evidence="6">
    <location>
        <begin position="341"/>
        <end position="563"/>
    </location>
</feature>
<sequence>MKSIAIVTDSIIKGKRLSNLGEIVKANILDVFGSNVLVKNYFIDTLTPESMIKEDIIVIMASSRASKVRRYTSHPENIIVAKRTFSKKSIAPLYDIPEGSDVLIVNDDIETVLESISSLYHIGIKNVNLIPFISGKDYNHIKYAVSPSEPELIPENIENVFDVGHRVLDISTMLLIINTLKIDDKKTQQNLYNYYQEIFSSNEGIVQNYNSLLARTEELDQLLDLSHDGILLTDKEGKILIYNKKFKEIFDLKGKLRDQNIGEILKEIDPAIYSENDFHDDLIHFKKKIINLEKRNVIHFNKEERMYFSFQEVTHIKKLEQNLSRKLRQKGHVARYSLNDIVTTSSEMKNIVQKAKKIAQTDLTVLITGESGTGKEILAQAIHNASPRKNQPFIAVNSAAIPESLIESELFGYESGSFTGALKEGKPGLFEKAHNGTIFLDEIGDMPNHLQSKLLRVLQERQIVPVGSDRVIDIDIRVIAATHKSPTEMIESGSFRKDLFYRLNVFPLELPSLSERVQDIPPLLKRFTGNRFLFSPECIDLLKNHNWPGNIRELYNIAQYISTFEERDIVDIDSLPRYMKNQFQISKKSRDKFSRSNELLVLGEMTDPELSFAVLKAIDLLNSIGKTAGRNHIIQLMKQEDYSIGESLLRRILAQLQSLDFIIIKKGRSGCYLTEKGALHLSSQQIQVEI</sequence>
<dbReference type="GO" id="GO:0006355">
    <property type="term" value="P:regulation of DNA-templated transcription"/>
    <property type="evidence" value="ECO:0007669"/>
    <property type="project" value="InterPro"/>
</dbReference>
<dbReference type="PROSITE" id="PS00676">
    <property type="entry name" value="SIGMA54_INTERACT_2"/>
    <property type="match status" value="1"/>
</dbReference>
<dbReference type="SMART" id="SM00382">
    <property type="entry name" value="AAA"/>
    <property type="match status" value="1"/>
</dbReference>
<evidence type="ECO:0000256" key="3">
    <source>
        <dbReference type="ARBA" id="ARBA00023015"/>
    </source>
</evidence>
<dbReference type="PROSITE" id="PS50045">
    <property type="entry name" value="SIGMA54_INTERACT_4"/>
    <property type="match status" value="1"/>
</dbReference>
<dbReference type="Proteomes" id="UP000587760">
    <property type="component" value="Unassembled WGS sequence"/>
</dbReference>
<dbReference type="InterPro" id="IPR058031">
    <property type="entry name" value="AAA_lid_NorR"/>
</dbReference>
<dbReference type="InterPro" id="IPR013668">
    <property type="entry name" value="RNase_R_HTH_12"/>
</dbReference>
<dbReference type="FunFam" id="3.40.50.300:FF:000006">
    <property type="entry name" value="DNA-binding transcriptional regulator NtrC"/>
    <property type="match status" value="1"/>
</dbReference>
<keyword evidence="5" id="KW-0804">Transcription</keyword>
<dbReference type="InterPro" id="IPR025944">
    <property type="entry name" value="Sigma_54_int_dom_CS"/>
</dbReference>
<evidence type="ECO:0000259" key="6">
    <source>
        <dbReference type="PROSITE" id="PS50045"/>
    </source>
</evidence>
<dbReference type="PROSITE" id="PS00675">
    <property type="entry name" value="SIGMA54_INTERACT_1"/>
    <property type="match status" value="1"/>
</dbReference>
<dbReference type="PANTHER" id="PTHR32071:SF57">
    <property type="entry name" value="C4-DICARBOXYLATE TRANSPORT TRANSCRIPTIONAL REGULATORY PROTEIN DCTD"/>
    <property type="match status" value="1"/>
</dbReference>
<evidence type="ECO:0000256" key="4">
    <source>
        <dbReference type="ARBA" id="ARBA00023125"/>
    </source>
</evidence>
<reference evidence="8 9" key="1">
    <citation type="submission" date="2020-08" db="EMBL/GenBank/DDBJ databases">
        <title>Genomic Encyclopedia of Type Strains, Phase IV (KMG-IV): sequencing the most valuable type-strain genomes for metagenomic binning, comparative biology and taxonomic classification.</title>
        <authorList>
            <person name="Goeker M."/>
        </authorList>
    </citation>
    <scope>NUCLEOTIDE SEQUENCE [LARGE SCALE GENOMIC DNA]</scope>
    <source>
        <strain evidence="8 9">DSM 2461</strain>
    </source>
</reference>
<dbReference type="PROSITE" id="PS00688">
    <property type="entry name" value="SIGMA54_INTERACT_3"/>
    <property type="match status" value="1"/>
</dbReference>
<accession>A0A841RF06</accession>
<evidence type="ECO:0000256" key="2">
    <source>
        <dbReference type="ARBA" id="ARBA00022840"/>
    </source>
</evidence>
<dbReference type="GO" id="GO:0005524">
    <property type="term" value="F:ATP binding"/>
    <property type="evidence" value="ECO:0007669"/>
    <property type="project" value="UniProtKB-KW"/>
</dbReference>
<name>A0A841RF06_9SPIO</name>
<dbReference type="InterPro" id="IPR027417">
    <property type="entry name" value="P-loop_NTPase"/>
</dbReference>
<keyword evidence="9" id="KW-1185">Reference proteome</keyword>
<dbReference type="Pfam" id="PF13188">
    <property type="entry name" value="PAS_8"/>
    <property type="match status" value="1"/>
</dbReference>
<evidence type="ECO:0000313" key="8">
    <source>
        <dbReference type="EMBL" id="MBB6482665.1"/>
    </source>
</evidence>
<protein>
    <submittedName>
        <fullName evidence="8">Transcriptional regulator with PAS, ATPase and Fis domain</fullName>
    </submittedName>
</protein>
<dbReference type="InterPro" id="IPR035965">
    <property type="entry name" value="PAS-like_dom_sf"/>
</dbReference>
<organism evidence="8 9">
    <name type="scientific">Spirochaeta isovalerica</name>
    <dbReference type="NCBI Taxonomy" id="150"/>
    <lineage>
        <taxon>Bacteria</taxon>
        <taxon>Pseudomonadati</taxon>
        <taxon>Spirochaetota</taxon>
        <taxon>Spirochaetia</taxon>
        <taxon>Spirochaetales</taxon>
        <taxon>Spirochaetaceae</taxon>
        <taxon>Spirochaeta</taxon>
    </lineage>
</organism>
<dbReference type="Pfam" id="PF00158">
    <property type="entry name" value="Sigma54_activat"/>
    <property type="match status" value="1"/>
</dbReference>
<keyword evidence="4" id="KW-0238">DNA-binding</keyword>
<dbReference type="InterPro" id="IPR025943">
    <property type="entry name" value="Sigma_54_int_dom_ATP-bd_2"/>
</dbReference>
<proteinExistence type="predicted"/>
<dbReference type="InterPro" id="IPR025662">
    <property type="entry name" value="Sigma_54_int_dom_ATP-bd_1"/>
</dbReference>
<gene>
    <name evidence="8" type="ORF">HNR50_004370</name>
</gene>
<evidence type="ECO:0000256" key="5">
    <source>
        <dbReference type="ARBA" id="ARBA00023163"/>
    </source>
</evidence>
<evidence type="ECO:0000313" key="9">
    <source>
        <dbReference type="Proteomes" id="UP000587760"/>
    </source>
</evidence>
<dbReference type="SMART" id="SM00091">
    <property type="entry name" value="PAS"/>
    <property type="match status" value="1"/>
</dbReference>
<feature type="domain" description="PAS" evidence="7">
    <location>
        <begin position="215"/>
        <end position="252"/>
    </location>
</feature>
<dbReference type="InterPro" id="IPR000014">
    <property type="entry name" value="PAS"/>
</dbReference>
<dbReference type="InterPro" id="IPR003593">
    <property type="entry name" value="AAA+_ATPase"/>
</dbReference>
<keyword evidence="2" id="KW-0067">ATP-binding</keyword>
<dbReference type="GO" id="GO:0003677">
    <property type="term" value="F:DNA binding"/>
    <property type="evidence" value="ECO:0007669"/>
    <property type="project" value="UniProtKB-KW"/>
</dbReference>
<dbReference type="CDD" id="cd00009">
    <property type="entry name" value="AAA"/>
    <property type="match status" value="1"/>
</dbReference>
<dbReference type="RefSeq" id="WP_184748901.1">
    <property type="nucleotide sequence ID" value="NZ_JACHGJ010000015.1"/>
</dbReference>
<dbReference type="Gene3D" id="1.10.10.10">
    <property type="entry name" value="Winged helix-like DNA-binding domain superfamily/Winged helix DNA-binding domain"/>
    <property type="match status" value="1"/>
</dbReference>
<dbReference type="Gene3D" id="1.10.8.60">
    <property type="match status" value="1"/>
</dbReference>
<keyword evidence="3" id="KW-0805">Transcription regulation</keyword>
<dbReference type="Gene3D" id="3.40.50.300">
    <property type="entry name" value="P-loop containing nucleotide triphosphate hydrolases"/>
    <property type="match status" value="1"/>
</dbReference>
<evidence type="ECO:0000256" key="1">
    <source>
        <dbReference type="ARBA" id="ARBA00022741"/>
    </source>
</evidence>
<dbReference type="SUPFAM" id="SSF52540">
    <property type="entry name" value="P-loop containing nucleoside triphosphate hydrolases"/>
    <property type="match status" value="1"/>
</dbReference>